<organism evidence="1 2">
    <name type="scientific">Streptomyces rimosus subsp. rimosus (strain ATCC 10970 / DSM 40260 / JCM 4667 / NRRL 2234)</name>
    <dbReference type="NCBI Taxonomy" id="1265868"/>
    <lineage>
        <taxon>Bacteria</taxon>
        <taxon>Bacillati</taxon>
        <taxon>Actinomycetota</taxon>
        <taxon>Actinomycetes</taxon>
        <taxon>Kitasatosporales</taxon>
        <taxon>Streptomycetaceae</taxon>
        <taxon>Streptomyces</taxon>
    </lineage>
</organism>
<reference evidence="1" key="3">
    <citation type="journal article" date="2021" name="bioRxiv">
        <title>Bilateral symmetry of linear streptomycete chromosomes.</title>
        <authorList>
            <person name="Algora-Gallardo L."/>
            <person name="Schniete J.K."/>
            <person name="Mark D.R."/>
            <person name="Hunter I.S."/>
            <person name="Herron P.R."/>
        </authorList>
    </citation>
    <scope>NUCLEOTIDE SEQUENCE</scope>
    <source>
        <strain evidence="1">ATCC 10970</strain>
    </source>
</reference>
<reference evidence="1" key="1">
    <citation type="submission" date="2012-12" db="EMBL/GenBank/DDBJ databases">
        <authorList>
            <person name="Pethick F.E."/>
            <person name="MacFadyen A.C."/>
            <person name="Tang Z."/>
            <person name="Sangal V."/>
            <person name="Tze-Tze L."/>
            <person name="Chu J."/>
            <person name="Guo M."/>
            <person name="Kirby R."/>
            <person name="Hoskisson P.A."/>
            <person name="Herron P.R."/>
            <person name="Hunter I.S."/>
        </authorList>
    </citation>
    <scope>NUCLEOTIDE SEQUENCE</scope>
    <source>
        <strain evidence="1">ATCC 10970</strain>
    </source>
</reference>
<protein>
    <submittedName>
        <fullName evidence="1">Helix-turn-helix domain-containing protein</fullName>
    </submittedName>
</protein>
<dbReference type="Pfam" id="PF13560">
    <property type="entry name" value="HTH_31"/>
    <property type="match status" value="1"/>
</dbReference>
<dbReference type="InterPro" id="IPR010982">
    <property type="entry name" value="Lambda_DNA-bd_dom_sf"/>
</dbReference>
<evidence type="ECO:0000313" key="1">
    <source>
        <dbReference type="EMBL" id="QST79299.1"/>
    </source>
</evidence>
<gene>
    <name evidence="1" type="ORF">SRIM_003130</name>
</gene>
<dbReference type="SUPFAM" id="SSF47413">
    <property type="entry name" value="lambda repressor-like DNA-binding domains"/>
    <property type="match status" value="1"/>
</dbReference>
<evidence type="ECO:0000313" key="2">
    <source>
        <dbReference type="Proteomes" id="UP000011074"/>
    </source>
</evidence>
<dbReference type="RefSeq" id="WP_129820756.1">
    <property type="nucleotide sequence ID" value="NZ_CP048261.1"/>
</dbReference>
<dbReference type="EMBL" id="CP048261">
    <property type="protein sequence ID" value="QST79299.1"/>
    <property type="molecule type" value="Genomic_DNA"/>
</dbReference>
<dbReference type="AlphaFoldDB" id="A0A8A1UH34"/>
<name>A0A8A1UH34_STRR1</name>
<proteinExistence type="predicted"/>
<dbReference type="Proteomes" id="UP000011074">
    <property type="component" value="Chromosome"/>
</dbReference>
<dbReference type="GeneID" id="66852887"/>
<sequence length="292" mass="32726">MTGRSPSSPAPQPVPEPVAAFAEQLRELRLRCFEPTEARLALQMKCGRSSVSAMLNGRRFPSWELTCAFVTACGEEPGDWLDRWRDAKRRLDALRRDPDGRAAPARPAALPDVGGDALLAATWYRSNPEFYSAAARSVRSARSEIRVTYTRRYPPDQYTTKASADYFADILAWAREDTEDQRSVRRIIGIPETDGVPDKDVLAWARRHREETGDILNYEASVLRWTAAADGLNMALIDDSVVFLAFSGGSRQKLNGFSVQDRTYMSYFAAYFEQLWTPLQPLGTYLDATAGQ</sequence>
<dbReference type="GO" id="GO:0003677">
    <property type="term" value="F:DNA binding"/>
    <property type="evidence" value="ECO:0007669"/>
    <property type="project" value="InterPro"/>
</dbReference>
<reference evidence="1" key="2">
    <citation type="submission" date="2020-01" db="EMBL/GenBank/DDBJ databases">
        <authorList>
            <person name="Algora L."/>
            <person name="Schniete J.K."/>
            <person name="MacFadyen A."/>
            <person name="Hoskisson P.A."/>
            <person name="Hunter I.S."/>
            <person name="Herron P.R."/>
        </authorList>
    </citation>
    <scope>NUCLEOTIDE SEQUENCE</scope>
    <source>
        <strain evidence="1">ATCC 10970</strain>
    </source>
</reference>
<accession>A0A8A1UH34</accession>